<dbReference type="AlphaFoldDB" id="A0A843VQU4"/>
<evidence type="ECO:0000313" key="3">
    <source>
        <dbReference type="Proteomes" id="UP000652761"/>
    </source>
</evidence>
<protein>
    <submittedName>
        <fullName evidence="2">Uncharacterized protein</fullName>
    </submittedName>
</protein>
<evidence type="ECO:0000256" key="1">
    <source>
        <dbReference type="SAM" id="MobiDB-lite"/>
    </source>
</evidence>
<dbReference type="PANTHER" id="PTHR33645">
    <property type="entry name" value="AMINOPEPTIDASE (DUF3754)"/>
    <property type="match status" value="1"/>
</dbReference>
<proteinExistence type="predicted"/>
<reference evidence="2" key="1">
    <citation type="submission" date="2017-07" db="EMBL/GenBank/DDBJ databases">
        <title>Taro Niue Genome Assembly and Annotation.</title>
        <authorList>
            <person name="Atibalentja N."/>
            <person name="Keating K."/>
            <person name="Fields C.J."/>
        </authorList>
    </citation>
    <scope>NUCLEOTIDE SEQUENCE</scope>
    <source>
        <strain evidence="2">Niue_2</strain>
        <tissue evidence="2">Leaf</tissue>
    </source>
</reference>
<dbReference type="OrthoDB" id="2020015at2759"/>
<dbReference type="PANTHER" id="PTHR33645:SF2">
    <property type="entry name" value="FAMILY PROTEIN, PUTATIVE (DUF3754)-RELATED"/>
    <property type="match status" value="1"/>
</dbReference>
<dbReference type="EMBL" id="NMUH01002690">
    <property type="protein sequence ID" value="MQM01513.1"/>
    <property type="molecule type" value="Genomic_DNA"/>
</dbReference>
<sequence length="325" mass="36176">MLCSPRVVPRPSLFSSPCRRLLPPSPSSCTTCSHAAFASISCSMSAPTAPVEPLKCKSSDEDPTEAWSSIATEEQPGGRRPSGQDGKREDGGVEEEQGISGIYVPRQKYIPIPKGELLDGILSIFESKEEADQFLRFAKCLDSILHAEHKDVLEQMRIYYTLMHTDERKALKNSRQTNKLGALVERGKSWMKKQTFPQAMNSFIEGTFSDHSEDAKAEASELPIWLAAQRAAPRYEGFLSSIGPRGRLVRKFLTWIGFIPSLPEASVELDDGGKESESYLRPNFLPRITLTDIWKPASKESCGSNVWKMFRTAASILFSRSILQV</sequence>
<feature type="region of interest" description="Disordered" evidence="1">
    <location>
        <begin position="52"/>
        <end position="98"/>
    </location>
</feature>
<name>A0A843VQU4_COLES</name>
<keyword evidence="3" id="KW-1185">Reference proteome</keyword>
<organism evidence="2 3">
    <name type="scientific">Colocasia esculenta</name>
    <name type="common">Wild taro</name>
    <name type="synonym">Arum esculentum</name>
    <dbReference type="NCBI Taxonomy" id="4460"/>
    <lineage>
        <taxon>Eukaryota</taxon>
        <taxon>Viridiplantae</taxon>
        <taxon>Streptophyta</taxon>
        <taxon>Embryophyta</taxon>
        <taxon>Tracheophyta</taxon>
        <taxon>Spermatophyta</taxon>
        <taxon>Magnoliopsida</taxon>
        <taxon>Liliopsida</taxon>
        <taxon>Araceae</taxon>
        <taxon>Aroideae</taxon>
        <taxon>Colocasieae</taxon>
        <taxon>Colocasia</taxon>
    </lineage>
</organism>
<evidence type="ECO:0000313" key="2">
    <source>
        <dbReference type="EMBL" id="MQM01513.1"/>
    </source>
</evidence>
<comment type="caution">
    <text evidence="2">The sequence shown here is derived from an EMBL/GenBank/DDBJ whole genome shotgun (WGS) entry which is preliminary data.</text>
</comment>
<dbReference type="Proteomes" id="UP000652761">
    <property type="component" value="Unassembled WGS sequence"/>
</dbReference>
<gene>
    <name evidence="2" type="ORF">Taro_034273</name>
</gene>
<accession>A0A843VQU4</accession>